<dbReference type="AlphaFoldDB" id="A0A6A6WJQ9"/>
<evidence type="ECO:0000256" key="1">
    <source>
        <dbReference type="ARBA" id="ARBA00004123"/>
    </source>
</evidence>
<name>A0A6A6WJQ9_9PEZI</name>
<dbReference type="OrthoDB" id="2019504at2759"/>
<proteinExistence type="inferred from homology"/>
<evidence type="ECO:0000256" key="4">
    <source>
        <dbReference type="ARBA" id="ARBA00023242"/>
    </source>
</evidence>
<accession>A0A6A6WJQ9</accession>
<dbReference type="PANTHER" id="PTHR13026">
    <property type="entry name" value="NNP-1 PROTEIN NOVEL NUCLEAR PROTEIN 1 NOP52"/>
    <property type="match status" value="1"/>
</dbReference>
<feature type="region of interest" description="Disordered" evidence="5">
    <location>
        <begin position="214"/>
        <end position="268"/>
    </location>
</feature>
<keyword evidence="3" id="KW-0698">rRNA processing</keyword>
<evidence type="ECO:0000313" key="6">
    <source>
        <dbReference type="EMBL" id="KAF2761631.1"/>
    </source>
</evidence>
<dbReference type="GO" id="GO:0006364">
    <property type="term" value="P:rRNA processing"/>
    <property type="evidence" value="ECO:0007669"/>
    <property type="project" value="UniProtKB-KW"/>
</dbReference>
<dbReference type="InterPro" id="IPR010301">
    <property type="entry name" value="RRP1"/>
</dbReference>
<evidence type="ECO:0000256" key="5">
    <source>
        <dbReference type="SAM" id="MobiDB-lite"/>
    </source>
</evidence>
<dbReference type="GO" id="GO:0005634">
    <property type="term" value="C:nucleus"/>
    <property type="evidence" value="ECO:0007669"/>
    <property type="project" value="UniProtKB-SubCell"/>
</dbReference>
<sequence length="268" mass="31143">MVFAQSRNYFTFRKLREQLSHMDLKAQSSPFVKQLASSDRHARDEALQSLRVYLGSRKGLNDIELLKLWKGLFYCMWMSDKRPVQQRLANDLASLVDILPHETVLPFLSAFWKTMAAQWSEIDRLRMDKFLLLIRRYLHTSFKFLSHDNWKNTSDITAHAEVLQTTPLNIYDSKIPNGLRLHVADIFIDELDRVDEERQGHMPLNTMLEPLKELGTKSPTKPVRERVKEALEDERLQDWNGTGQEKPSSSGAELAVESDEEEWAGIDE</sequence>
<keyword evidence="7" id="KW-1185">Reference proteome</keyword>
<feature type="compositionally biased region" description="Acidic residues" evidence="5">
    <location>
        <begin position="256"/>
        <end position="268"/>
    </location>
</feature>
<dbReference type="Pfam" id="PF05997">
    <property type="entry name" value="Nop52"/>
    <property type="match status" value="1"/>
</dbReference>
<comment type="subcellular location">
    <subcellularLocation>
        <location evidence="1">Nucleus</location>
    </subcellularLocation>
</comment>
<dbReference type="Proteomes" id="UP000799437">
    <property type="component" value="Unassembled WGS sequence"/>
</dbReference>
<protein>
    <submittedName>
        <fullName evidence="6">Nop52-domain-containing protein</fullName>
    </submittedName>
</protein>
<organism evidence="6 7">
    <name type="scientific">Pseudovirgaria hyperparasitica</name>
    <dbReference type="NCBI Taxonomy" id="470096"/>
    <lineage>
        <taxon>Eukaryota</taxon>
        <taxon>Fungi</taxon>
        <taxon>Dikarya</taxon>
        <taxon>Ascomycota</taxon>
        <taxon>Pezizomycotina</taxon>
        <taxon>Dothideomycetes</taxon>
        <taxon>Dothideomycetes incertae sedis</taxon>
        <taxon>Acrospermales</taxon>
        <taxon>Acrospermaceae</taxon>
        <taxon>Pseudovirgaria</taxon>
    </lineage>
</organism>
<evidence type="ECO:0000256" key="2">
    <source>
        <dbReference type="ARBA" id="ARBA00006374"/>
    </source>
</evidence>
<evidence type="ECO:0000256" key="3">
    <source>
        <dbReference type="ARBA" id="ARBA00022552"/>
    </source>
</evidence>
<gene>
    <name evidence="6" type="ORF">EJ05DRAFT_496534</name>
</gene>
<feature type="compositionally biased region" description="Basic and acidic residues" evidence="5">
    <location>
        <begin position="222"/>
        <end position="237"/>
    </location>
</feature>
<dbReference type="GO" id="GO:0030688">
    <property type="term" value="C:preribosome, small subunit precursor"/>
    <property type="evidence" value="ECO:0007669"/>
    <property type="project" value="InterPro"/>
</dbReference>
<keyword evidence="4" id="KW-0539">Nucleus</keyword>
<comment type="similarity">
    <text evidence="2">Belongs to the RRP1 family.</text>
</comment>
<dbReference type="GeneID" id="54487460"/>
<dbReference type="EMBL" id="ML996566">
    <property type="protein sequence ID" value="KAF2761631.1"/>
    <property type="molecule type" value="Genomic_DNA"/>
</dbReference>
<feature type="compositionally biased region" description="Polar residues" evidence="5">
    <location>
        <begin position="239"/>
        <end position="251"/>
    </location>
</feature>
<reference evidence="6" key="1">
    <citation type="journal article" date="2020" name="Stud. Mycol.">
        <title>101 Dothideomycetes genomes: a test case for predicting lifestyles and emergence of pathogens.</title>
        <authorList>
            <person name="Haridas S."/>
            <person name="Albert R."/>
            <person name="Binder M."/>
            <person name="Bloem J."/>
            <person name="Labutti K."/>
            <person name="Salamov A."/>
            <person name="Andreopoulos B."/>
            <person name="Baker S."/>
            <person name="Barry K."/>
            <person name="Bills G."/>
            <person name="Bluhm B."/>
            <person name="Cannon C."/>
            <person name="Castanera R."/>
            <person name="Culley D."/>
            <person name="Daum C."/>
            <person name="Ezra D."/>
            <person name="Gonzalez J."/>
            <person name="Henrissat B."/>
            <person name="Kuo A."/>
            <person name="Liang C."/>
            <person name="Lipzen A."/>
            <person name="Lutzoni F."/>
            <person name="Magnuson J."/>
            <person name="Mondo S."/>
            <person name="Nolan M."/>
            <person name="Ohm R."/>
            <person name="Pangilinan J."/>
            <person name="Park H.-J."/>
            <person name="Ramirez L."/>
            <person name="Alfaro M."/>
            <person name="Sun H."/>
            <person name="Tritt A."/>
            <person name="Yoshinaga Y."/>
            <person name="Zwiers L.-H."/>
            <person name="Turgeon B."/>
            <person name="Goodwin S."/>
            <person name="Spatafora J."/>
            <person name="Crous P."/>
            <person name="Grigoriev I."/>
        </authorList>
    </citation>
    <scope>NUCLEOTIDE SEQUENCE</scope>
    <source>
        <strain evidence="6">CBS 121739</strain>
    </source>
</reference>
<evidence type="ECO:0000313" key="7">
    <source>
        <dbReference type="Proteomes" id="UP000799437"/>
    </source>
</evidence>
<dbReference type="RefSeq" id="XP_033604082.1">
    <property type="nucleotide sequence ID" value="XM_033746406.1"/>
</dbReference>
<dbReference type="PANTHER" id="PTHR13026:SF0">
    <property type="entry name" value="RIBOSOMAL RNA PROCESSING 1B"/>
    <property type="match status" value="1"/>
</dbReference>